<dbReference type="Proteomes" id="UP000233556">
    <property type="component" value="Unassembled WGS sequence"/>
</dbReference>
<dbReference type="EMBL" id="KZ505754">
    <property type="protein sequence ID" value="PKU45537.1"/>
    <property type="molecule type" value="Genomic_DNA"/>
</dbReference>
<evidence type="ECO:0000313" key="1">
    <source>
        <dbReference type="EMBL" id="PKU45537.1"/>
    </source>
</evidence>
<protein>
    <submittedName>
        <fullName evidence="1">Suppression of tumorigenicity 5 protein isoform x4</fullName>
    </submittedName>
</protein>
<sequence>MVLIEYKCKAEDLNQESLEKYKPVEVHSGADIHPPADLGGAHARASGYLKEALIQWEACAGAGSWKVPHDPVGDPHWTSLFLKDCTLWKGPMLEQFIKNCTPWEGVMLEKFMKDCLLWDGPHPGAGEECEESFL</sequence>
<name>A0A2I0UHK8_LIMLA</name>
<reference evidence="2" key="2">
    <citation type="submission" date="2017-12" db="EMBL/GenBank/DDBJ databases">
        <title>Genome sequence of the Bar-tailed Godwit (Limosa lapponica baueri).</title>
        <authorList>
            <person name="Lima N.C.B."/>
            <person name="Parody-Merino A.M."/>
            <person name="Battley P.F."/>
            <person name="Fidler A.E."/>
            <person name="Prosdocimi F."/>
        </authorList>
    </citation>
    <scope>NUCLEOTIDE SEQUENCE [LARGE SCALE GENOMIC DNA]</scope>
</reference>
<reference evidence="2" key="1">
    <citation type="submission" date="2017-11" db="EMBL/GenBank/DDBJ databases">
        <authorList>
            <person name="Lima N.C."/>
            <person name="Parody-Merino A.M."/>
            <person name="Battley P.F."/>
            <person name="Fidler A.E."/>
            <person name="Prosdocimi F."/>
        </authorList>
    </citation>
    <scope>NUCLEOTIDE SEQUENCE [LARGE SCALE GENOMIC DNA]</scope>
</reference>
<keyword evidence="2" id="KW-1185">Reference proteome</keyword>
<organism evidence="1 2">
    <name type="scientific">Limosa lapponica baueri</name>
    <dbReference type="NCBI Taxonomy" id="1758121"/>
    <lineage>
        <taxon>Eukaryota</taxon>
        <taxon>Metazoa</taxon>
        <taxon>Chordata</taxon>
        <taxon>Craniata</taxon>
        <taxon>Vertebrata</taxon>
        <taxon>Euteleostomi</taxon>
        <taxon>Archelosauria</taxon>
        <taxon>Archosauria</taxon>
        <taxon>Dinosauria</taxon>
        <taxon>Saurischia</taxon>
        <taxon>Theropoda</taxon>
        <taxon>Coelurosauria</taxon>
        <taxon>Aves</taxon>
        <taxon>Neognathae</taxon>
        <taxon>Neoaves</taxon>
        <taxon>Charadriiformes</taxon>
        <taxon>Scolopacidae</taxon>
        <taxon>Limosa</taxon>
    </lineage>
</organism>
<gene>
    <name evidence="1" type="ORF">llap_4149</name>
</gene>
<accession>A0A2I0UHK8</accession>
<dbReference type="AlphaFoldDB" id="A0A2I0UHK8"/>
<dbReference type="OrthoDB" id="9395480at2759"/>
<evidence type="ECO:0000313" key="2">
    <source>
        <dbReference type="Proteomes" id="UP000233556"/>
    </source>
</evidence>
<proteinExistence type="predicted"/>